<name>A0ABV3K1K7_STRON</name>
<evidence type="ECO:0000259" key="8">
    <source>
        <dbReference type="SMART" id="SM00984"/>
    </source>
</evidence>
<evidence type="ECO:0000256" key="5">
    <source>
        <dbReference type="ARBA" id="ARBA00023027"/>
    </source>
</evidence>
<dbReference type="PANTHER" id="PTHR43750">
    <property type="entry name" value="UDP-GLUCOSE 6-DEHYDROGENASE TUAD"/>
    <property type="match status" value="1"/>
</dbReference>
<dbReference type="InterPro" id="IPR017476">
    <property type="entry name" value="UDP-Glc/GDP-Man"/>
</dbReference>
<dbReference type="InterPro" id="IPR036220">
    <property type="entry name" value="UDP-Glc/GDP-Man_DH_C_sf"/>
</dbReference>
<evidence type="ECO:0000256" key="7">
    <source>
        <dbReference type="PIRNR" id="PIRNR000124"/>
    </source>
</evidence>
<dbReference type="SMART" id="SM00984">
    <property type="entry name" value="UDPG_MGDP_dh_C"/>
    <property type="match status" value="1"/>
</dbReference>
<dbReference type="PANTHER" id="PTHR43750:SF3">
    <property type="entry name" value="UDP-GLUCOSE 6-DEHYDROGENASE TUAD"/>
    <property type="match status" value="1"/>
</dbReference>
<dbReference type="Gene3D" id="3.40.50.720">
    <property type="entry name" value="NAD(P)-binding Rossmann-like Domain"/>
    <property type="match status" value="2"/>
</dbReference>
<feature type="domain" description="UDP-glucose/GDP-mannose dehydrogenase C-terminal" evidence="8">
    <location>
        <begin position="321"/>
        <end position="422"/>
    </location>
</feature>
<keyword evidence="10" id="KW-1185">Reference proteome</keyword>
<proteinExistence type="inferred from homology"/>
<evidence type="ECO:0000313" key="9">
    <source>
        <dbReference type="EMBL" id="MEV5508803.1"/>
    </source>
</evidence>
<dbReference type="Proteomes" id="UP001552594">
    <property type="component" value="Unassembled WGS sequence"/>
</dbReference>
<dbReference type="Pfam" id="PF03721">
    <property type="entry name" value="UDPG_MGDP_dh_N"/>
    <property type="match status" value="1"/>
</dbReference>
<evidence type="ECO:0000256" key="4">
    <source>
        <dbReference type="ARBA" id="ARBA00023002"/>
    </source>
</evidence>
<dbReference type="RefSeq" id="WP_109284641.1">
    <property type="nucleotide sequence ID" value="NZ_JBFAUK010000016.1"/>
</dbReference>
<dbReference type="GO" id="GO:0016491">
    <property type="term" value="F:oxidoreductase activity"/>
    <property type="evidence" value="ECO:0007669"/>
    <property type="project" value="UniProtKB-KW"/>
</dbReference>
<dbReference type="InterPro" id="IPR036291">
    <property type="entry name" value="NAD(P)-bd_dom_sf"/>
</dbReference>
<dbReference type="Pfam" id="PF03720">
    <property type="entry name" value="UDPG_MGDP_dh_C"/>
    <property type="match status" value="1"/>
</dbReference>
<comment type="similarity">
    <text evidence="2 7">Belongs to the UDP-glucose/GDP-mannose dehydrogenase family.</text>
</comment>
<dbReference type="SUPFAM" id="SSF51735">
    <property type="entry name" value="NAD(P)-binding Rossmann-fold domains"/>
    <property type="match status" value="1"/>
</dbReference>
<dbReference type="SUPFAM" id="SSF52413">
    <property type="entry name" value="UDP-glucose/GDP-mannose dehydrogenase C-terminal domain"/>
    <property type="match status" value="1"/>
</dbReference>
<dbReference type="PIRSF" id="PIRSF500134">
    <property type="entry name" value="UDPglc_DH_bac"/>
    <property type="match status" value="1"/>
</dbReference>
<keyword evidence="5 7" id="KW-0520">NAD</keyword>
<evidence type="ECO:0000256" key="3">
    <source>
        <dbReference type="ARBA" id="ARBA00012954"/>
    </source>
</evidence>
<comment type="pathway">
    <text evidence="1">Nucleotide-sugar biosynthesis; UDP-alpha-D-glucuronate biosynthesis; UDP-alpha-D-glucuronate from UDP-alpha-D-glucose: step 1/1.</text>
</comment>
<gene>
    <name evidence="9" type="ORF">AB0L16_20530</name>
</gene>
<dbReference type="InterPro" id="IPR028357">
    <property type="entry name" value="UDPglc_DH_bac"/>
</dbReference>
<sequence>MRVSVIGCGHLGIPHAAAMADLGHEVIGVDVDEAKVARLAAGECPIYEIGLPELLARHTASGRLRFTTDIREAADFAELHFIGVGTPIDADGRSYDTRHVYGAVRQLAPHLDRPCTIVGKSTVTVGTTRQVTALAQRLAPAGDQVDVVWNPEFLREGHAVQDTLRPDRLIVGLTTTEAEKAIRTVYAPILEAGVPLFVTDPQTAELAKGAANTFLGLKISYINAVADMCEAAGGDISQIVEILGIDPRIGSGGMQPGIGYGGGCLPKDVRAFTASARQLGAEQAAELLRAAEKINEARTGVAMSLITRALGDRPVKGARVTVWGAAFKPGTNDVRESPALALAQDLQQAGGTVTIHDPQAVATAMTRNPQFDYTDDLPASLDGADLVVLATEWPEYQQANPTALVERPASPLLVDCRTTLDPAPWRAAGWTVHQLGRPGK</sequence>
<dbReference type="EC" id="1.1.1.22" evidence="3 7"/>
<evidence type="ECO:0000256" key="6">
    <source>
        <dbReference type="ARBA" id="ARBA00047473"/>
    </source>
</evidence>
<dbReference type="SUPFAM" id="SSF48179">
    <property type="entry name" value="6-phosphogluconate dehydrogenase C-terminal domain-like"/>
    <property type="match status" value="1"/>
</dbReference>
<protein>
    <recommendedName>
        <fullName evidence="3 7">UDP-glucose 6-dehydrogenase</fullName>
        <ecNumber evidence="3 7">1.1.1.22</ecNumber>
    </recommendedName>
</protein>
<dbReference type="NCBIfam" id="TIGR03026">
    <property type="entry name" value="NDP-sugDHase"/>
    <property type="match status" value="1"/>
</dbReference>
<dbReference type="InterPro" id="IPR008927">
    <property type="entry name" value="6-PGluconate_DH-like_C_sf"/>
</dbReference>
<dbReference type="EMBL" id="JBFAUK010000016">
    <property type="protein sequence ID" value="MEV5508803.1"/>
    <property type="molecule type" value="Genomic_DNA"/>
</dbReference>
<organism evidence="9 10">
    <name type="scientific">Streptomyces orinoci</name>
    <name type="common">Streptoverticillium orinoci</name>
    <dbReference type="NCBI Taxonomy" id="67339"/>
    <lineage>
        <taxon>Bacteria</taxon>
        <taxon>Bacillati</taxon>
        <taxon>Actinomycetota</taxon>
        <taxon>Actinomycetes</taxon>
        <taxon>Kitasatosporales</taxon>
        <taxon>Streptomycetaceae</taxon>
        <taxon>Streptomyces</taxon>
    </lineage>
</organism>
<comment type="catalytic activity">
    <reaction evidence="6 7">
        <text>UDP-alpha-D-glucose + 2 NAD(+) + H2O = UDP-alpha-D-glucuronate + 2 NADH + 3 H(+)</text>
        <dbReference type="Rhea" id="RHEA:23596"/>
        <dbReference type="ChEBI" id="CHEBI:15377"/>
        <dbReference type="ChEBI" id="CHEBI:15378"/>
        <dbReference type="ChEBI" id="CHEBI:57540"/>
        <dbReference type="ChEBI" id="CHEBI:57945"/>
        <dbReference type="ChEBI" id="CHEBI:58052"/>
        <dbReference type="ChEBI" id="CHEBI:58885"/>
        <dbReference type="EC" id="1.1.1.22"/>
    </reaction>
</comment>
<dbReference type="InterPro" id="IPR001732">
    <property type="entry name" value="UDP-Glc/GDP-Man_DH_N"/>
</dbReference>
<dbReference type="Pfam" id="PF00984">
    <property type="entry name" value="UDPG_MGDP_dh"/>
    <property type="match status" value="1"/>
</dbReference>
<keyword evidence="4 7" id="KW-0560">Oxidoreductase</keyword>
<dbReference type="InterPro" id="IPR014026">
    <property type="entry name" value="UDP-Glc/GDP-Man_DH_dimer"/>
</dbReference>
<accession>A0ABV3K1K7</accession>
<comment type="caution">
    <text evidence="9">The sequence shown here is derived from an EMBL/GenBank/DDBJ whole genome shotgun (WGS) entry which is preliminary data.</text>
</comment>
<dbReference type="InterPro" id="IPR014027">
    <property type="entry name" value="UDP-Glc/GDP-Man_DH_C"/>
</dbReference>
<evidence type="ECO:0000256" key="2">
    <source>
        <dbReference type="ARBA" id="ARBA00006601"/>
    </source>
</evidence>
<reference evidence="9 10" key="1">
    <citation type="submission" date="2024-06" db="EMBL/GenBank/DDBJ databases">
        <title>The Natural Products Discovery Center: Release of the First 8490 Sequenced Strains for Exploring Actinobacteria Biosynthetic Diversity.</title>
        <authorList>
            <person name="Kalkreuter E."/>
            <person name="Kautsar S.A."/>
            <person name="Yang D."/>
            <person name="Bader C.D."/>
            <person name="Teijaro C.N."/>
            <person name="Fluegel L."/>
            <person name="Davis C.M."/>
            <person name="Simpson J.R."/>
            <person name="Lauterbach L."/>
            <person name="Steele A.D."/>
            <person name="Gui C."/>
            <person name="Meng S."/>
            <person name="Li G."/>
            <person name="Viehrig K."/>
            <person name="Ye F."/>
            <person name="Su P."/>
            <person name="Kiefer A.F."/>
            <person name="Nichols A."/>
            <person name="Cepeda A.J."/>
            <person name="Yan W."/>
            <person name="Fan B."/>
            <person name="Jiang Y."/>
            <person name="Adhikari A."/>
            <person name="Zheng C.-J."/>
            <person name="Schuster L."/>
            <person name="Cowan T.M."/>
            <person name="Smanski M.J."/>
            <person name="Chevrette M.G."/>
            <person name="De Carvalho L.P.S."/>
            <person name="Shen B."/>
        </authorList>
    </citation>
    <scope>NUCLEOTIDE SEQUENCE [LARGE SCALE GENOMIC DNA]</scope>
    <source>
        <strain evidence="9 10">NPDC052347</strain>
    </source>
</reference>
<dbReference type="PIRSF" id="PIRSF000124">
    <property type="entry name" value="UDPglc_GDPman_dh"/>
    <property type="match status" value="1"/>
</dbReference>
<evidence type="ECO:0000313" key="10">
    <source>
        <dbReference type="Proteomes" id="UP001552594"/>
    </source>
</evidence>
<dbReference type="Gene3D" id="1.20.5.100">
    <property type="entry name" value="Cytochrome c1, transmembrane anchor, C-terminal"/>
    <property type="match status" value="1"/>
</dbReference>
<evidence type="ECO:0000256" key="1">
    <source>
        <dbReference type="ARBA" id="ARBA00004701"/>
    </source>
</evidence>